<evidence type="ECO:0000313" key="5">
    <source>
        <dbReference type="Proteomes" id="UP001500266"/>
    </source>
</evidence>
<evidence type="ECO:0000256" key="2">
    <source>
        <dbReference type="SAM" id="MobiDB-lite"/>
    </source>
</evidence>
<feature type="domain" description="Novel STAND NTPase 1" evidence="3">
    <location>
        <begin position="1304"/>
        <end position="1552"/>
    </location>
</feature>
<keyword evidence="5" id="KW-1185">Reference proteome</keyword>
<evidence type="ECO:0000256" key="1">
    <source>
        <dbReference type="SAM" id="Coils"/>
    </source>
</evidence>
<dbReference type="InterPro" id="IPR049052">
    <property type="entry name" value="nSTAND1"/>
</dbReference>
<accession>A0ABP7ZBE5</accession>
<dbReference type="RefSeq" id="WP_345024105.1">
    <property type="nucleotide sequence ID" value="NZ_BAABDO010000102.1"/>
</dbReference>
<reference evidence="5" key="1">
    <citation type="journal article" date="2019" name="Int. J. Syst. Evol. Microbiol.">
        <title>The Global Catalogue of Microorganisms (GCM) 10K type strain sequencing project: providing services to taxonomists for standard genome sequencing and annotation.</title>
        <authorList>
            <consortium name="The Broad Institute Genomics Platform"/>
            <consortium name="The Broad Institute Genome Sequencing Center for Infectious Disease"/>
            <person name="Wu L."/>
            <person name="Ma J."/>
        </authorList>
    </citation>
    <scope>NUCLEOTIDE SEQUENCE [LARGE SCALE GENOMIC DNA]</scope>
    <source>
        <strain evidence="5">JCM 17316</strain>
    </source>
</reference>
<dbReference type="Proteomes" id="UP001500266">
    <property type="component" value="Unassembled WGS sequence"/>
</dbReference>
<gene>
    <name evidence="4" type="ORF">GCM10022416_50570</name>
</gene>
<protein>
    <recommendedName>
        <fullName evidence="3">Novel STAND NTPase 1 domain-containing protein</fullName>
    </recommendedName>
</protein>
<evidence type="ECO:0000259" key="3">
    <source>
        <dbReference type="Pfam" id="PF20703"/>
    </source>
</evidence>
<feature type="coiled-coil region" evidence="1">
    <location>
        <begin position="941"/>
        <end position="972"/>
    </location>
</feature>
<name>A0ABP7ZBE5_9ACTN</name>
<feature type="compositionally biased region" description="Acidic residues" evidence="2">
    <location>
        <begin position="422"/>
        <end position="435"/>
    </location>
</feature>
<sequence>MSLIASKADHGTGPHDYPLGRLESARQDGEQAARRALQRVEAEDVRRALLHYPAELRRAILDLVGLPDLRRISRRAAGTVLARLRGGRYSPQLRSRLTYPLTLGYHNCDDLTADECIGLLGGDEEVLHRAGCLAFNLYVQAAVPRSLTRWALAEVVAHDAELAPVALAQLLGMADELDEETAAWVHGAWAALRAREPRLPERPRLPGSAPPDPAEPPPPAPEPLESSMTTPPPPRQRPSDDDSRDDGVRRLLDDAEAAFAEAVPAADAVRDAVAARRRPGDADLQRLTEAVLAFDRLRAALAGDADVPSEATLHDVRAVLDERAAAQDDAALIARLAAVTGPPAVEEVLAEIRAAAARGEPPGLAVLARLIDAAAGDADVDEVSALSGHAHEQLPGGWSKAVTYAALGQLSFAEETAGEHDGAEDDDTPVSEEDAAAAPPPDEPPPPPRELDDLDALLIADGEQRAADDEPAAAPADAPPPEAKDEARPQAPAPSAEQTDTPAEDDSAAPEPSTTAPATAPAAPERRQEPEAEAAALRSGRPALAGWVRLACGAPEAQAKVRWAAALARETNAAGGRLASAYVELVRGLDAGALDDDPAGRLLAWASAIRAGIVRPSPESAELLRRHAPAVAAHAGPAALGDSFLRAANRGDYLVPGVSNELRDAQRAEEQRRLRSAQARQLLAEGPRKKIKYQLATEVWKHLLQDDGEVGRLLALAAADAEDRAGRAGAEVERLRAAGAVERLIDDTTAELRGGRSKRRIEAAARRRLAELIDEALDIVHEWSRAADEVLAIRDAKPEHTGMRQRLAQLRDEAFEVRDDCLAALAELERDAADPVLGAAARTAAALLEDTLRLLSGDPLGDEPRTPDQVLGQDLLLAPGVALHPESFRPRGVPALPDLLPLCDGGEPDWTAAFEARARRDDHVGTEAIVRALRTVDPGLAADLEQRRRTLREQARKEIGDLRDKIVDKLAQMRRDGQLDEAAATRLQTRLRPLHDRGRDDFDRLRAAAESVAAEADEIAARQVADVRADLEAHLDEPSVAAAADRIREYLDRGDLTTARESLVQARQGRELPEPSRERGHLARFFPAFPDAFEELGPARGEQVSTAITMLGDAMEHGGRLADDRLRRLLSGAGLDLAGLRRSGVSREGLRSWHRIARGPKAAGNLLTAIEPVLRLIGLEAAARPGAAERARTWFELTGVHWRGPALLPQFGTGMSPSGDTLRLLLVWRRPRPQEIVEWFKGEPADQTVLVWYFGTLSAADRQRLVRAARRRPHPVAVLDDAAVGYLACLPECDWTDTVEVLAPFTSLNPFIPTGNVPEEMFYGRQEQLRQVIDRKGGSFVYGGRQLGKSALLHAARRQVDRDPNRAVIFKSISAVGRTDPADAVWARLRRPLADVGVLSPADTGGDAEEIREAIRAWLAADPRRQLLILLDEADEFLNRDADSARFVNVNALRDLMSETDRRVKVVFAGLHQTARFKSLPNQPLAHFGEPISIGPLQPQDAFDLLTKPLATLGFRLPETLAARVIAEANNAPALIQLFADALLKHLQRRTTDKHPLPYTVTRDDVDAVRKDARLADGFRERFDWTINLDQRYKVIAYVVAFRALTEAADATIPAGDLFGECRQWWPQGFAQCTRDEFQGLLDESVELGILLAEDGGYRLRTPYILDLLGGEEQVQEALDRAEEFELPDSFDVHSYRSAYAGGPERSERSPLTSGQVSRLLRKANLVHVLAGSRALRLERVPDALRAEEDHNPHVKVHVLQGGGGFGALVAEARAHPGHTLIVMDLHGCTAGQAAARIREACETVTRHHSSREGTLGVVCTAPPALAPLWLAARTGDESSPLAPGGNAELMELRRFDAASIRQWMREEAHAFQSPHSQQQLLAATGGWPMLIGEVLGEGIVADPDAALDRCHRLLRDTPQALVSASGVDALPPVWAAWQALVEIDEPGAPADLAELLAPGEEAGHPLGPEALRRHHLRSIADVIEVLRMLGALIPAPGDAHELVCEPVLAGATRGEQA</sequence>
<feature type="region of interest" description="Disordered" evidence="2">
    <location>
        <begin position="416"/>
        <end position="452"/>
    </location>
</feature>
<evidence type="ECO:0000313" key="4">
    <source>
        <dbReference type="EMBL" id="GAA4152411.1"/>
    </source>
</evidence>
<feature type="compositionally biased region" description="Pro residues" evidence="2">
    <location>
        <begin position="208"/>
        <end position="222"/>
    </location>
</feature>
<feature type="compositionally biased region" description="Basic and acidic residues" evidence="2">
    <location>
        <begin position="237"/>
        <end position="247"/>
    </location>
</feature>
<dbReference type="SUPFAM" id="SSF52540">
    <property type="entry name" value="P-loop containing nucleoside triphosphate hydrolases"/>
    <property type="match status" value="1"/>
</dbReference>
<dbReference type="Gene3D" id="3.40.50.300">
    <property type="entry name" value="P-loop containing nucleotide triphosphate hydrolases"/>
    <property type="match status" value="1"/>
</dbReference>
<dbReference type="EMBL" id="BAABDO010000102">
    <property type="protein sequence ID" value="GAA4152411.1"/>
    <property type="molecule type" value="Genomic_DNA"/>
</dbReference>
<feature type="region of interest" description="Disordered" evidence="2">
    <location>
        <begin position="465"/>
        <end position="538"/>
    </location>
</feature>
<feature type="compositionally biased region" description="Pro residues" evidence="2">
    <location>
        <begin position="438"/>
        <end position="448"/>
    </location>
</feature>
<dbReference type="InterPro" id="IPR027417">
    <property type="entry name" value="P-loop_NTPase"/>
</dbReference>
<dbReference type="Pfam" id="PF20703">
    <property type="entry name" value="nSTAND1"/>
    <property type="match status" value="1"/>
</dbReference>
<feature type="region of interest" description="Disordered" evidence="2">
    <location>
        <begin position="1"/>
        <end position="21"/>
    </location>
</feature>
<proteinExistence type="predicted"/>
<keyword evidence="1" id="KW-0175">Coiled coil</keyword>
<feature type="region of interest" description="Disordered" evidence="2">
    <location>
        <begin position="199"/>
        <end position="247"/>
    </location>
</feature>
<comment type="caution">
    <text evidence="4">The sequence shown here is derived from an EMBL/GenBank/DDBJ whole genome shotgun (WGS) entry which is preliminary data.</text>
</comment>
<feature type="compositionally biased region" description="Low complexity" evidence="2">
    <location>
        <begin position="509"/>
        <end position="523"/>
    </location>
</feature>
<organism evidence="4 5">
    <name type="scientific">Actinomadura keratinilytica</name>
    <dbReference type="NCBI Taxonomy" id="547461"/>
    <lineage>
        <taxon>Bacteria</taxon>
        <taxon>Bacillati</taxon>
        <taxon>Actinomycetota</taxon>
        <taxon>Actinomycetes</taxon>
        <taxon>Streptosporangiales</taxon>
        <taxon>Thermomonosporaceae</taxon>
        <taxon>Actinomadura</taxon>
    </lineage>
</organism>